<name>G4YHW6_PHYSP</name>
<organism evidence="1 2">
    <name type="scientific">Phytophthora sojae (strain P6497)</name>
    <name type="common">Soybean stem and root rot agent</name>
    <name type="synonym">Phytophthora megasperma f. sp. glycines</name>
    <dbReference type="NCBI Taxonomy" id="1094619"/>
    <lineage>
        <taxon>Eukaryota</taxon>
        <taxon>Sar</taxon>
        <taxon>Stramenopiles</taxon>
        <taxon>Oomycota</taxon>
        <taxon>Peronosporomycetes</taxon>
        <taxon>Peronosporales</taxon>
        <taxon>Peronosporaceae</taxon>
        <taxon>Phytophthora</taxon>
    </lineage>
</organism>
<gene>
    <name evidence="1" type="ORF">PHYSODRAFT_294723</name>
</gene>
<protein>
    <submittedName>
        <fullName evidence="1">Uncharacterized protein</fullName>
    </submittedName>
</protein>
<dbReference type="AlphaFoldDB" id="G4YHW6"/>
<sequence length="161" mass="17692">MAYEDKSIAEVAVYEDESKPEPQLDGLTATSSELEAASATALKEALAKETHVLFLTNYYTTLVMPLWTYKELHRAVRALRAAGSSQVGGISDDVLETWFYTFGGLARECLLPSEDLVDVAKDGITREIHQIQCSGMLVTLQYLLPNSASLSNLRARGQNGY</sequence>
<accession>G4YHW6</accession>
<reference evidence="1 2" key="1">
    <citation type="journal article" date="2006" name="Science">
        <title>Phytophthora genome sequences uncover evolutionary origins and mechanisms of pathogenesis.</title>
        <authorList>
            <person name="Tyler B.M."/>
            <person name="Tripathy S."/>
            <person name="Zhang X."/>
            <person name="Dehal P."/>
            <person name="Jiang R.H."/>
            <person name="Aerts A."/>
            <person name="Arredondo F.D."/>
            <person name="Baxter L."/>
            <person name="Bensasson D."/>
            <person name="Beynon J.L."/>
            <person name="Chapman J."/>
            <person name="Damasceno C.M."/>
            <person name="Dorrance A.E."/>
            <person name="Dou D."/>
            <person name="Dickerman A.W."/>
            <person name="Dubchak I.L."/>
            <person name="Garbelotto M."/>
            <person name="Gijzen M."/>
            <person name="Gordon S.G."/>
            <person name="Govers F."/>
            <person name="Grunwald N.J."/>
            <person name="Huang W."/>
            <person name="Ivors K.L."/>
            <person name="Jones R.W."/>
            <person name="Kamoun S."/>
            <person name="Krampis K."/>
            <person name="Lamour K.H."/>
            <person name="Lee M.K."/>
            <person name="McDonald W.H."/>
            <person name="Medina M."/>
            <person name="Meijer H.J."/>
            <person name="Nordberg E.K."/>
            <person name="Maclean D.J."/>
            <person name="Ospina-Giraldo M.D."/>
            <person name="Morris P.F."/>
            <person name="Phuntumart V."/>
            <person name="Putnam N.H."/>
            <person name="Rash S."/>
            <person name="Rose J.K."/>
            <person name="Sakihama Y."/>
            <person name="Salamov A.A."/>
            <person name="Savidor A."/>
            <person name="Scheuring C.F."/>
            <person name="Smith B.M."/>
            <person name="Sobral B.W."/>
            <person name="Terry A."/>
            <person name="Torto-Alalibo T.A."/>
            <person name="Win J."/>
            <person name="Xu Z."/>
            <person name="Zhang H."/>
            <person name="Grigoriev I.V."/>
            <person name="Rokhsar D.S."/>
            <person name="Boore J.L."/>
        </authorList>
    </citation>
    <scope>NUCLEOTIDE SEQUENCE [LARGE SCALE GENOMIC DNA]</scope>
    <source>
        <strain evidence="1 2">P6497</strain>
    </source>
</reference>
<dbReference type="RefSeq" id="XP_009516968.1">
    <property type="nucleotide sequence ID" value="XM_009518673.1"/>
</dbReference>
<evidence type="ECO:0000313" key="2">
    <source>
        <dbReference type="Proteomes" id="UP000002640"/>
    </source>
</evidence>
<dbReference type="Proteomes" id="UP000002640">
    <property type="component" value="Unassembled WGS sequence"/>
</dbReference>
<keyword evidence="2" id="KW-1185">Reference proteome</keyword>
<evidence type="ECO:0000313" key="1">
    <source>
        <dbReference type="EMBL" id="EGZ29693.1"/>
    </source>
</evidence>
<dbReference type="GeneID" id="20641140"/>
<proteinExistence type="predicted"/>
<dbReference type="EMBL" id="JH159151">
    <property type="protein sequence ID" value="EGZ29693.1"/>
    <property type="molecule type" value="Genomic_DNA"/>
</dbReference>
<dbReference type="InParanoid" id="G4YHW6"/>
<dbReference type="KEGG" id="psoj:PHYSODRAFT_294723"/>